<gene>
    <name evidence="1" type="ORF">FGIG_09144</name>
</gene>
<dbReference type="Proteomes" id="UP000316759">
    <property type="component" value="Unassembled WGS sequence"/>
</dbReference>
<accession>A0A504YL37</accession>
<dbReference type="EMBL" id="SUNJ01007500">
    <property type="protein sequence ID" value="TPP61944.1"/>
    <property type="molecule type" value="Genomic_DNA"/>
</dbReference>
<sequence length="187" mass="21194">MDEESNSTTGARSIQNELTKYRSIPYKERNDFIRYAIKSVLFSHFHHNRENVGFLTERQSLWVLITSGLSDACAEHGLAFVNFRGIHTLVFNPLAAGRLRISTDCYVDFFLPRFSVELSKVTKSDQFDLKHVQSLLLNQVWISSTKDHCGLRDKLIITSIMTNRQLFGIAGSSSGQISNTDKSFGNL</sequence>
<evidence type="ECO:0000313" key="1">
    <source>
        <dbReference type="EMBL" id="TPP61944.1"/>
    </source>
</evidence>
<dbReference type="AlphaFoldDB" id="A0A504YL37"/>
<comment type="caution">
    <text evidence="1">The sequence shown here is derived from an EMBL/GenBank/DDBJ whole genome shotgun (WGS) entry which is preliminary data.</text>
</comment>
<evidence type="ECO:0000313" key="2">
    <source>
        <dbReference type="Proteomes" id="UP000316759"/>
    </source>
</evidence>
<reference evidence="1 2" key="1">
    <citation type="submission" date="2019-04" db="EMBL/GenBank/DDBJ databases">
        <title>Annotation for the trematode Fasciola gigantica.</title>
        <authorList>
            <person name="Choi Y.-J."/>
        </authorList>
    </citation>
    <scope>NUCLEOTIDE SEQUENCE [LARGE SCALE GENOMIC DNA]</scope>
    <source>
        <strain evidence="1">Uganda_cow_1</strain>
    </source>
</reference>
<organism evidence="1 2">
    <name type="scientific">Fasciola gigantica</name>
    <name type="common">Giant liver fluke</name>
    <dbReference type="NCBI Taxonomy" id="46835"/>
    <lineage>
        <taxon>Eukaryota</taxon>
        <taxon>Metazoa</taxon>
        <taxon>Spiralia</taxon>
        <taxon>Lophotrochozoa</taxon>
        <taxon>Platyhelminthes</taxon>
        <taxon>Trematoda</taxon>
        <taxon>Digenea</taxon>
        <taxon>Plagiorchiida</taxon>
        <taxon>Echinostomata</taxon>
        <taxon>Echinostomatoidea</taxon>
        <taxon>Fasciolidae</taxon>
        <taxon>Fasciola</taxon>
    </lineage>
</organism>
<keyword evidence="2" id="KW-1185">Reference proteome</keyword>
<dbReference type="OrthoDB" id="6269502at2759"/>
<protein>
    <submittedName>
        <fullName evidence="1">Uncharacterized protein</fullName>
    </submittedName>
</protein>
<name>A0A504YL37_FASGI</name>
<proteinExistence type="predicted"/>